<reference evidence="4 6" key="1">
    <citation type="submission" date="2019-11" db="EMBL/GenBank/DDBJ databases">
        <title>Eggerthellaceae novel genus isolated from the rectal contents of marmort.</title>
        <authorList>
            <person name="Zhang G."/>
        </authorList>
    </citation>
    <scope>NUCLEOTIDE SEQUENCE [LARGE SCALE GENOMIC DNA]</scope>
    <source>
        <strain evidence="6">zg-886</strain>
        <strain evidence="4">Zg-886</strain>
    </source>
</reference>
<dbReference type="Gene3D" id="1.10.1760.20">
    <property type="match status" value="1"/>
</dbReference>
<keyword evidence="6" id="KW-1185">Reference proteome</keyword>
<feature type="domain" description="HD" evidence="2">
    <location>
        <begin position="1012"/>
        <end position="1134"/>
    </location>
</feature>
<dbReference type="SUPFAM" id="SSF109604">
    <property type="entry name" value="HD-domain/PDEase-like"/>
    <property type="match status" value="1"/>
</dbReference>
<dbReference type="PANTHER" id="PTHR45228">
    <property type="entry name" value="CYCLIC DI-GMP PHOSPHODIESTERASE TM_0186-RELATED"/>
    <property type="match status" value="1"/>
</dbReference>
<dbReference type="InterPro" id="IPR015943">
    <property type="entry name" value="WD40/YVTN_repeat-like_dom_sf"/>
</dbReference>
<dbReference type="Proteomes" id="UP000636394">
    <property type="component" value="Unassembled WGS sequence"/>
</dbReference>
<evidence type="ECO:0000259" key="2">
    <source>
        <dbReference type="PROSITE" id="PS51831"/>
    </source>
</evidence>
<dbReference type="SUPFAM" id="SSF63829">
    <property type="entry name" value="Calcium-dependent phosphotriesterase"/>
    <property type="match status" value="1"/>
</dbReference>
<dbReference type="SMART" id="SM00471">
    <property type="entry name" value="HDc"/>
    <property type="match status" value="1"/>
</dbReference>
<dbReference type="KEGG" id="ebz:J7S26_04225"/>
<dbReference type="Pfam" id="PF07494">
    <property type="entry name" value="Reg_prop"/>
    <property type="match status" value="4"/>
</dbReference>
<dbReference type="SUPFAM" id="SSF101898">
    <property type="entry name" value="NHL repeat"/>
    <property type="match status" value="1"/>
</dbReference>
<dbReference type="NCBIfam" id="TIGR00277">
    <property type="entry name" value="HDIG"/>
    <property type="match status" value="1"/>
</dbReference>
<dbReference type="RefSeq" id="WP_166338797.1">
    <property type="nucleotide sequence ID" value="NZ_CP072829.1"/>
</dbReference>
<dbReference type="InterPro" id="IPR037522">
    <property type="entry name" value="HD_GYP_dom"/>
</dbReference>
<dbReference type="InterPro" id="IPR052020">
    <property type="entry name" value="Cyclic_di-GMP/3'3'-cGAMP_PDE"/>
</dbReference>
<dbReference type="Proteomes" id="UP000671910">
    <property type="component" value="Chromosome"/>
</dbReference>
<dbReference type="Gene3D" id="2.60.40.10">
    <property type="entry name" value="Immunoglobulins"/>
    <property type="match status" value="1"/>
</dbReference>
<protein>
    <submittedName>
        <fullName evidence="5">HD domain-containing protein</fullName>
    </submittedName>
</protein>
<feature type="transmembrane region" description="Helical" evidence="1">
    <location>
        <begin position="947"/>
        <end position="969"/>
    </location>
</feature>
<gene>
    <name evidence="4" type="ORF">GMI68_03005</name>
    <name evidence="5" type="ORF">J7S26_04225</name>
</gene>
<evidence type="ECO:0000313" key="5">
    <source>
        <dbReference type="EMBL" id="QTU85117.1"/>
    </source>
</evidence>
<dbReference type="InterPro" id="IPR011110">
    <property type="entry name" value="Reg_prop"/>
</dbReference>
<keyword evidence="1" id="KW-1133">Transmembrane helix</keyword>
<dbReference type="CDD" id="cd00077">
    <property type="entry name" value="HDc"/>
    <property type="match status" value="1"/>
</dbReference>
<name>A0A9E6SVE4_9ACTN</name>
<dbReference type="InterPro" id="IPR006674">
    <property type="entry name" value="HD_domain"/>
</dbReference>
<dbReference type="PROSITE" id="PS51831">
    <property type="entry name" value="HD"/>
    <property type="match status" value="1"/>
</dbReference>
<dbReference type="EMBL" id="CP072829">
    <property type="protein sequence ID" value="QTU85117.1"/>
    <property type="molecule type" value="Genomic_DNA"/>
</dbReference>
<reference evidence="5" key="2">
    <citation type="submission" date="2021-04" db="EMBL/GenBank/DDBJ databases">
        <title>Novel species in family Eggerthellaceae.</title>
        <authorList>
            <person name="Zhang G."/>
        </authorList>
    </citation>
    <scope>NUCLEOTIDE SEQUENCE</scope>
    <source>
        <strain evidence="5">Zg-886</strain>
    </source>
</reference>
<evidence type="ECO:0000313" key="4">
    <source>
        <dbReference type="EMBL" id="NHM13750.1"/>
    </source>
</evidence>
<dbReference type="InterPro" id="IPR003607">
    <property type="entry name" value="HD/PDEase_dom"/>
</dbReference>
<keyword evidence="1" id="KW-0472">Membrane</keyword>
<dbReference type="EMBL" id="WPCR01000003">
    <property type="protein sequence ID" value="NHM13750.1"/>
    <property type="molecule type" value="Genomic_DNA"/>
</dbReference>
<evidence type="ECO:0000313" key="7">
    <source>
        <dbReference type="Proteomes" id="UP000671910"/>
    </source>
</evidence>
<feature type="transmembrane region" description="Helical" evidence="1">
    <location>
        <begin position="71"/>
        <end position="89"/>
    </location>
</feature>
<feature type="domain" description="HD-GYP" evidence="3">
    <location>
        <begin position="990"/>
        <end position="1185"/>
    </location>
</feature>
<proteinExistence type="predicted"/>
<evidence type="ECO:0000259" key="3">
    <source>
        <dbReference type="PROSITE" id="PS51832"/>
    </source>
</evidence>
<feature type="transmembrane region" description="Helical" evidence="1">
    <location>
        <begin position="101"/>
        <end position="122"/>
    </location>
</feature>
<keyword evidence="1" id="KW-0812">Transmembrane</keyword>
<evidence type="ECO:0000256" key="1">
    <source>
        <dbReference type="SAM" id="Phobius"/>
    </source>
</evidence>
<dbReference type="PROSITE" id="PS51832">
    <property type="entry name" value="HD_GYP"/>
    <property type="match status" value="1"/>
</dbReference>
<dbReference type="GO" id="GO:0005975">
    <property type="term" value="P:carbohydrate metabolic process"/>
    <property type="evidence" value="ECO:0007669"/>
    <property type="project" value="UniProtKB-ARBA"/>
</dbReference>
<feature type="transmembrane region" description="Helical" evidence="1">
    <location>
        <begin position="154"/>
        <end position="176"/>
    </location>
</feature>
<dbReference type="Gene3D" id="1.10.3210.10">
    <property type="entry name" value="Hypothetical protein af1432"/>
    <property type="match status" value="1"/>
</dbReference>
<dbReference type="Gene3D" id="2.130.10.10">
    <property type="entry name" value="YVTN repeat-like/Quinoprotein amine dehydrogenase"/>
    <property type="match status" value="2"/>
</dbReference>
<evidence type="ECO:0000313" key="6">
    <source>
        <dbReference type="Proteomes" id="UP000636394"/>
    </source>
</evidence>
<feature type="transmembrane region" description="Helical" evidence="1">
    <location>
        <begin position="43"/>
        <end position="64"/>
    </location>
</feature>
<dbReference type="Pfam" id="PF13487">
    <property type="entry name" value="HD_5"/>
    <property type="match status" value="1"/>
</dbReference>
<organism evidence="5 7">
    <name type="scientific">Xiamenia xianingshaonis</name>
    <dbReference type="NCBI Taxonomy" id="2682776"/>
    <lineage>
        <taxon>Bacteria</taxon>
        <taxon>Bacillati</taxon>
        <taxon>Actinomycetota</taxon>
        <taxon>Coriobacteriia</taxon>
        <taxon>Eggerthellales</taxon>
        <taxon>Eggerthellaceae</taxon>
        <taxon>Xiamenia</taxon>
    </lineage>
</organism>
<dbReference type="InterPro" id="IPR006675">
    <property type="entry name" value="HDIG_dom"/>
</dbReference>
<sequence length="1196" mass="131234">MGQKKLYKTSLLVVLCVFVNYAGRILAETLELPVWLDTIGTVFAAYALGPVCGAMVGAALNVVYGLHDPMSWLYGFTSIAVGVIVGISAKKGAFDDLFGVLSTALTVTVVSVFVSVPINFFYKDGYTGNIWGDGVIGLFQEIGFNRILSCIMGQFYLVFLDRVITMLLCFLVIRLIQNRKGKDGTANKGKRSKSAKSTLRTMIFALPLCVLLASTNTVCAHAASDWQTLEEFEYQGYVQTVYNGQNGLTGGTANDIAQTKDGVLWIGTYGGLYRYSGNQFQWMNDMKSVKTVNCLFTDESGRLWIGTNDNGLSICINQNITNVINRSNGLPSNSVRCIAEDSQGNYYVGTTSSLVVMKLSDGLKVHETIPEVVNAISVCADQNGNVAAVTDEGKLYVLHGTEVIAERTLENGDAYNCCAFDQAGNLYAGGSADAIDVYRVAGTDLKASSSLPCGALKDINALCFSEENELMVCADNGAGYLNDSGEIKPIDTGSFNNSFENTLFDYQGNIWFVSSRLGLLHLSPSVFREIHGKEDSSDQVVNTTAQWQGCLYMGTDDGLDISSDSASTQITDDLTERLRGTRIRCLMVDSAQNLWIGTFGQGLWKVSPAGEIVRYDSDTGALGNNFRSIIETTDGGIVAAGDSGVTYLQNGVATQRIGAAEGLENPKVLSLLERDDGSILAGTDGNGIAVLKDGVVKETLNQEDRLSSDIIIKMVRDANGDGVFVVTGNGLCYMDHDGRIRTLDAFPYYNNYDIVQGSQDELFVLSSAGIYVVDRSELLEGNEVSYTLLDARRGLQTALTPNAWNCLDDNGDYYMSGTTGVVCMNLNQYEVDARSYRMLLQSITVDGISYPMEKGEAFHIVRDAERIRINPEIVNYSVNEPVISIWLEGFEKEPRIVSPSEAANLEYTNLRSGSYTFHVAVLDSKTGKPIAENTYQIVKDREIYDNGWFLIYVAIVSLILTAYLTWLIVRKRAQKMLLQQQMKLELAEKQLQMGNETIMTIAQTVDAKDENTSQHSIRVSEYSVLIAKKLGMSDEECENLRKIAVLHDIGKIGIPDRVLNKPGRLTDEEYAIMKSHVTKGADILKSFTLIDHVAEGALYHHERYDGRGYVHGLKGEEIPLYARIIGIADAFDAMTANRVYRSRLDFGYVLEELRKGRGTQFDPALVDILLGLIDDGTIDVGRIYEAKGSEASEHEE</sequence>
<accession>A0A9E6SVE4</accession>
<dbReference type="InterPro" id="IPR013783">
    <property type="entry name" value="Ig-like_fold"/>
</dbReference>
<dbReference type="AlphaFoldDB" id="A0A9E6SVE4"/>